<keyword evidence="2" id="KW-1185">Reference proteome</keyword>
<protein>
    <submittedName>
        <fullName evidence="1">Uncharacterized protein</fullName>
    </submittedName>
</protein>
<dbReference type="EMBL" id="OK499994">
    <property type="protein sequence ID" value="UGO51322.1"/>
    <property type="molecule type" value="Genomic_DNA"/>
</dbReference>
<reference evidence="1 2" key="1">
    <citation type="submission" date="2021-10" db="EMBL/GenBank/DDBJ databases">
        <authorList>
            <person name="James R."/>
            <person name="Lavering E.D."/>
            <person name="Fairholm J.D."/>
            <person name="Ogilvie B.H."/>
            <person name="Thurgood T.L."/>
            <person name="Hyer A."/>
            <person name="Robison R.A."/>
            <person name="Grose J.H."/>
        </authorList>
    </citation>
    <scope>NUCLEOTIDE SEQUENCE [LARGE SCALE GENOMIC DNA]</scope>
</reference>
<name>A0AAE8YVH6_9CAUD</name>
<evidence type="ECO:0000313" key="1">
    <source>
        <dbReference type="EMBL" id="UGO51322.1"/>
    </source>
</evidence>
<accession>A0AAE8YVH6</accession>
<proteinExistence type="predicted"/>
<sequence length="98" mass="11378">MAVAHSYYGLLERDCKMSTIEDIRKYIEGMKDDNGIYHIHGEAENLLVDALEHLEVKIDRLSEAESLLSEAHDLMDDVHCYDTDTYRAITKYFYGDDE</sequence>
<evidence type="ECO:0000313" key="2">
    <source>
        <dbReference type="Proteomes" id="UP000828101"/>
    </source>
</evidence>
<gene>
    <name evidence="1" type="ORF">SKYWALKER_165</name>
</gene>
<organism evidence="1 2">
    <name type="scientific">Bacillus phage vB_BanS_Skywalker</name>
    <dbReference type="NCBI Taxonomy" id="2894789"/>
    <lineage>
        <taxon>Viruses</taxon>
        <taxon>Duplodnaviria</taxon>
        <taxon>Heunggongvirae</taxon>
        <taxon>Uroviricota</taxon>
        <taxon>Caudoviricetes</taxon>
        <taxon>Joanripponvirinae</taxon>
        <taxon>Tsamsavirus</taxon>
        <taxon>Tsamsavirus skywalker</taxon>
    </lineage>
</organism>
<dbReference type="Proteomes" id="UP000828101">
    <property type="component" value="Segment"/>
</dbReference>